<dbReference type="PROSITE" id="PS50850">
    <property type="entry name" value="MFS"/>
    <property type="match status" value="1"/>
</dbReference>
<keyword evidence="10" id="KW-1185">Reference proteome</keyword>
<comment type="subcellular location">
    <subcellularLocation>
        <location evidence="1">Cell membrane</location>
        <topology evidence="1">Multi-pass membrane protein</topology>
    </subcellularLocation>
</comment>
<evidence type="ECO:0000256" key="3">
    <source>
        <dbReference type="ARBA" id="ARBA00022448"/>
    </source>
</evidence>
<proteinExistence type="inferred from homology"/>
<sequence>MEEKKTLDLFALASVPLIMTLGNSMLIPVLPVIEKTLNISSFQVSMIITVYSIVAILLIPIAGYLSDRFGRKKVIIPSLLLAAIGGAITGFASWKMENPYLFILVGRVIQGIGSAGAMPVVIPCVGDLFKNEDEVTKGLGLIETANTFGKVLSPILGAFLASFIWFLPFWFIPLLCAISIVLVLFFVKTPKKKDQEVQEFAEFARNVKATLKKNLRWLLAIFLLGGIIMFVLFGILFYLSTILEERHGIYGTKKGLVMAIPLLALSISSFVAGKKLGENKQVMKWTIFVGFLLLAGAFIFLFFNMSLVFLLSALVVGGIGIGAALPSLDALITEGIEKEERGTITSLYSSMRFVGVAAGPPVYALLIKMSDQAVFHTSIYSSLVGVIVVWFAVKPGKETKKVAPKVKKAPV</sequence>
<dbReference type="GO" id="GO:0005886">
    <property type="term" value="C:plasma membrane"/>
    <property type="evidence" value="ECO:0007669"/>
    <property type="project" value="UniProtKB-SubCell"/>
</dbReference>
<protein>
    <submittedName>
        <fullName evidence="9">MFS transporter</fullName>
    </submittedName>
</protein>
<dbReference type="PROSITE" id="PS00216">
    <property type="entry name" value="SUGAR_TRANSPORT_1"/>
    <property type="match status" value="1"/>
</dbReference>
<keyword evidence="3" id="KW-0813">Transport</keyword>
<gene>
    <name evidence="9" type="ORF">AMD01_03155</name>
</gene>
<dbReference type="InterPro" id="IPR020846">
    <property type="entry name" value="MFS_dom"/>
</dbReference>
<evidence type="ECO:0000256" key="1">
    <source>
        <dbReference type="ARBA" id="ARBA00004651"/>
    </source>
</evidence>
<comment type="similarity">
    <text evidence="2">Belongs to the major facilitator superfamily. TCR/Tet family.</text>
</comment>
<dbReference type="PANTHER" id="PTHR43124">
    <property type="entry name" value="PURINE EFFLUX PUMP PBUE"/>
    <property type="match status" value="1"/>
</dbReference>
<keyword evidence="4" id="KW-1003">Cell membrane</keyword>
<dbReference type="PRINTS" id="PR01035">
    <property type="entry name" value="TCRTETA"/>
</dbReference>
<dbReference type="GO" id="GO:0022857">
    <property type="term" value="F:transmembrane transporter activity"/>
    <property type="evidence" value="ECO:0007669"/>
    <property type="project" value="InterPro"/>
</dbReference>
<dbReference type="RefSeq" id="WP_053399922.1">
    <property type="nucleotide sequence ID" value="NZ_JAUKEN010000002.1"/>
</dbReference>
<evidence type="ECO:0000256" key="2">
    <source>
        <dbReference type="ARBA" id="ARBA00007520"/>
    </source>
</evidence>
<name>A0A0M0LI42_9BACI</name>
<accession>A0A0M0LI42</accession>
<dbReference type="InterPro" id="IPR036259">
    <property type="entry name" value="MFS_trans_sf"/>
</dbReference>
<evidence type="ECO:0000313" key="10">
    <source>
        <dbReference type="Proteomes" id="UP000037558"/>
    </source>
</evidence>
<dbReference type="PANTHER" id="PTHR43124:SF3">
    <property type="entry name" value="CHLORAMPHENICOL EFFLUX PUMP RV0191"/>
    <property type="match status" value="1"/>
</dbReference>
<dbReference type="SUPFAM" id="SSF103473">
    <property type="entry name" value="MFS general substrate transporter"/>
    <property type="match status" value="1"/>
</dbReference>
<dbReference type="PROSITE" id="PS00217">
    <property type="entry name" value="SUGAR_TRANSPORT_2"/>
    <property type="match status" value="1"/>
</dbReference>
<evidence type="ECO:0000256" key="6">
    <source>
        <dbReference type="ARBA" id="ARBA00022989"/>
    </source>
</evidence>
<reference evidence="10" key="1">
    <citation type="submission" date="2015-08" db="EMBL/GenBank/DDBJ databases">
        <title>Fjat-14210 dsm16467.</title>
        <authorList>
            <person name="Liu B."/>
            <person name="Wang J."/>
            <person name="Zhu Y."/>
            <person name="Liu G."/>
            <person name="Chen Q."/>
            <person name="Chen Z."/>
            <person name="Lan J."/>
            <person name="Che J."/>
            <person name="Ge C."/>
            <person name="Shi H."/>
            <person name="Pan Z."/>
            <person name="Liu X."/>
        </authorList>
    </citation>
    <scope>NUCLEOTIDE SEQUENCE [LARGE SCALE GENOMIC DNA]</scope>
    <source>
        <strain evidence="10">DSM 16467</strain>
    </source>
</reference>
<dbReference type="EMBL" id="LILC01000002">
    <property type="protein sequence ID" value="KOO50750.1"/>
    <property type="molecule type" value="Genomic_DNA"/>
</dbReference>
<dbReference type="InterPro" id="IPR050189">
    <property type="entry name" value="MFS_Efflux_Transporters"/>
</dbReference>
<feature type="domain" description="Major facilitator superfamily (MFS) profile" evidence="8">
    <location>
        <begin position="8"/>
        <end position="397"/>
    </location>
</feature>
<evidence type="ECO:0000259" key="8">
    <source>
        <dbReference type="PROSITE" id="PS50850"/>
    </source>
</evidence>
<evidence type="ECO:0000256" key="5">
    <source>
        <dbReference type="ARBA" id="ARBA00022692"/>
    </source>
</evidence>
<keyword evidence="7" id="KW-0472">Membrane</keyword>
<dbReference type="Proteomes" id="UP000037558">
    <property type="component" value="Unassembled WGS sequence"/>
</dbReference>
<comment type="caution">
    <text evidence="9">The sequence shown here is derived from an EMBL/GenBank/DDBJ whole genome shotgun (WGS) entry which is preliminary data.</text>
</comment>
<keyword evidence="5" id="KW-0812">Transmembrane</keyword>
<dbReference type="InterPro" id="IPR011701">
    <property type="entry name" value="MFS"/>
</dbReference>
<dbReference type="AlphaFoldDB" id="A0A0M0LI42"/>
<dbReference type="InterPro" id="IPR001958">
    <property type="entry name" value="Tet-R_TetA/multi-R_MdtG-like"/>
</dbReference>
<dbReference type="Gene3D" id="1.20.1250.20">
    <property type="entry name" value="MFS general substrate transporter like domains"/>
    <property type="match status" value="1"/>
</dbReference>
<dbReference type="STRING" id="284581.AMD01_03155"/>
<dbReference type="InterPro" id="IPR005829">
    <property type="entry name" value="Sugar_transporter_CS"/>
</dbReference>
<evidence type="ECO:0000256" key="7">
    <source>
        <dbReference type="ARBA" id="ARBA00023136"/>
    </source>
</evidence>
<dbReference type="PATRIC" id="fig|284581.3.peg.918"/>
<dbReference type="CDD" id="cd17474">
    <property type="entry name" value="MFS_YfmO_like"/>
    <property type="match status" value="1"/>
</dbReference>
<keyword evidence="6" id="KW-1133">Transmembrane helix</keyword>
<organism evidence="9 10">
    <name type="scientific">Priestia koreensis</name>
    <dbReference type="NCBI Taxonomy" id="284581"/>
    <lineage>
        <taxon>Bacteria</taxon>
        <taxon>Bacillati</taxon>
        <taxon>Bacillota</taxon>
        <taxon>Bacilli</taxon>
        <taxon>Bacillales</taxon>
        <taxon>Bacillaceae</taxon>
        <taxon>Priestia</taxon>
    </lineage>
</organism>
<dbReference type="OrthoDB" id="2986280at2"/>
<evidence type="ECO:0000256" key="4">
    <source>
        <dbReference type="ARBA" id="ARBA00022475"/>
    </source>
</evidence>
<evidence type="ECO:0000313" key="9">
    <source>
        <dbReference type="EMBL" id="KOO50750.1"/>
    </source>
</evidence>
<dbReference type="Pfam" id="PF07690">
    <property type="entry name" value="MFS_1"/>
    <property type="match status" value="1"/>
</dbReference>